<dbReference type="SUPFAM" id="SSF103481">
    <property type="entry name" value="Multidrug resistance efflux transporter EmrE"/>
    <property type="match status" value="1"/>
</dbReference>
<keyword evidence="2 6" id="KW-1003">Cell membrane</keyword>
<proteinExistence type="inferred from homology"/>
<evidence type="ECO:0000256" key="2">
    <source>
        <dbReference type="ARBA" id="ARBA00022475"/>
    </source>
</evidence>
<dbReference type="InterPro" id="IPR003844">
    <property type="entry name" value="UPF0060"/>
</dbReference>
<evidence type="ECO:0000313" key="7">
    <source>
        <dbReference type="EMBL" id="NIK14673.1"/>
    </source>
</evidence>
<comment type="similarity">
    <text evidence="6">Belongs to the UPF0060 family.</text>
</comment>
<keyword evidence="4 6" id="KW-1133">Transmembrane helix</keyword>
<evidence type="ECO:0000313" key="8">
    <source>
        <dbReference type="Proteomes" id="UP000532769"/>
    </source>
</evidence>
<dbReference type="InterPro" id="IPR037185">
    <property type="entry name" value="EmrE-like"/>
</dbReference>
<protein>
    <submittedName>
        <fullName evidence="7">Small multidrug resistance family-3 protein</fullName>
    </submittedName>
</protein>
<dbReference type="Proteomes" id="UP000532769">
    <property type="component" value="Unassembled WGS sequence"/>
</dbReference>
<dbReference type="Pfam" id="PF02694">
    <property type="entry name" value="UPF0060"/>
    <property type="match status" value="1"/>
</dbReference>
<evidence type="ECO:0000256" key="3">
    <source>
        <dbReference type="ARBA" id="ARBA00022692"/>
    </source>
</evidence>
<feature type="transmembrane region" description="Helical" evidence="6">
    <location>
        <begin position="92"/>
        <end position="108"/>
    </location>
</feature>
<sequence>MILIIYTVLLFFLAGLAEIGGGYLVWLWLREGRPFWYGIIGSIVLILYGVIPTFQHFPSFGRVYAAYGGVFIVLSVLWGWGIDKKTPDTYDWIGVVICLIGVSVMLWAPRH</sequence>
<keyword evidence="8" id="KW-1185">Reference proteome</keyword>
<keyword evidence="5 6" id="KW-0472">Membrane</keyword>
<dbReference type="NCBIfam" id="NF002586">
    <property type="entry name" value="PRK02237.1"/>
    <property type="match status" value="1"/>
</dbReference>
<dbReference type="PANTHER" id="PTHR36116">
    <property type="entry name" value="UPF0060 MEMBRANE PROTEIN YNFA"/>
    <property type="match status" value="1"/>
</dbReference>
<dbReference type="EMBL" id="JAASRS010000001">
    <property type="protein sequence ID" value="NIK14673.1"/>
    <property type="molecule type" value="Genomic_DNA"/>
</dbReference>
<reference evidence="7 8" key="1">
    <citation type="submission" date="2020-03" db="EMBL/GenBank/DDBJ databases">
        <title>Genomic Encyclopedia of Archaeal and Bacterial Type Strains, Phase II (KMG-II): from individual species to whole genera.</title>
        <authorList>
            <person name="Goeker M."/>
        </authorList>
    </citation>
    <scope>NUCLEOTIDE SEQUENCE [LARGE SCALE GENOMIC DNA]</scope>
    <source>
        <strain evidence="7 8">DSM 4749</strain>
    </source>
</reference>
<evidence type="ECO:0000256" key="1">
    <source>
        <dbReference type="ARBA" id="ARBA00004127"/>
    </source>
</evidence>
<dbReference type="AlphaFoldDB" id="A0A846MG63"/>
<name>A0A846MG63_9BACL</name>
<accession>A0A846MG63</accession>
<gene>
    <name evidence="7" type="ORF">BDD39_001183</name>
</gene>
<dbReference type="GO" id="GO:0005886">
    <property type="term" value="C:plasma membrane"/>
    <property type="evidence" value="ECO:0007669"/>
    <property type="project" value="UniProtKB-SubCell"/>
</dbReference>
<feature type="transmembrane region" description="Helical" evidence="6">
    <location>
        <begin position="33"/>
        <end position="51"/>
    </location>
</feature>
<evidence type="ECO:0000256" key="4">
    <source>
        <dbReference type="ARBA" id="ARBA00022989"/>
    </source>
</evidence>
<evidence type="ECO:0000256" key="5">
    <source>
        <dbReference type="ARBA" id="ARBA00023136"/>
    </source>
</evidence>
<evidence type="ECO:0000256" key="6">
    <source>
        <dbReference type="HAMAP-Rule" id="MF_00010"/>
    </source>
</evidence>
<dbReference type="PANTHER" id="PTHR36116:SF1">
    <property type="entry name" value="UPF0060 MEMBRANE PROTEIN YNFA"/>
    <property type="match status" value="1"/>
</dbReference>
<organism evidence="7 8">
    <name type="scientific">Saccharococcus thermophilus</name>
    <dbReference type="NCBI Taxonomy" id="29396"/>
    <lineage>
        <taxon>Bacteria</taxon>
        <taxon>Bacillati</taxon>
        <taxon>Bacillota</taxon>
        <taxon>Bacilli</taxon>
        <taxon>Bacillales</taxon>
        <taxon>Anoxybacillaceae</taxon>
        <taxon>Saccharococcus</taxon>
    </lineage>
</organism>
<comment type="subcellular location">
    <subcellularLocation>
        <location evidence="6">Cell membrane</location>
        <topology evidence="6">Multi-pass membrane protein</topology>
    </subcellularLocation>
    <subcellularLocation>
        <location evidence="1">Endomembrane system</location>
        <topology evidence="1">Multi-pass membrane protein</topology>
    </subcellularLocation>
</comment>
<comment type="caution">
    <text evidence="7">The sequence shown here is derived from an EMBL/GenBank/DDBJ whole genome shotgun (WGS) entry which is preliminary data.</text>
</comment>
<dbReference type="HAMAP" id="MF_00010">
    <property type="entry name" value="UPF0060"/>
    <property type="match status" value="1"/>
</dbReference>
<keyword evidence="3 6" id="KW-0812">Transmembrane</keyword>
<feature type="transmembrane region" description="Helical" evidence="6">
    <location>
        <begin position="63"/>
        <end position="80"/>
    </location>
</feature>